<dbReference type="Proteomes" id="UP000431269">
    <property type="component" value="Chromosome"/>
</dbReference>
<accession>A0A6I6MMC3</accession>
<evidence type="ECO:0000313" key="2">
    <source>
        <dbReference type="EMBL" id="QGZ95829.1"/>
    </source>
</evidence>
<dbReference type="EMBL" id="CP047045">
    <property type="protein sequence ID" value="QGZ95829.1"/>
    <property type="molecule type" value="Genomic_DNA"/>
</dbReference>
<feature type="compositionally biased region" description="Pro residues" evidence="1">
    <location>
        <begin position="13"/>
        <end position="24"/>
    </location>
</feature>
<evidence type="ECO:0000313" key="3">
    <source>
        <dbReference type="Proteomes" id="UP000431269"/>
    </source>
</evidence>
<organism evidence="2 3">
    <name type="scientific">Terricaulis silvestris</name>
    <dbReference type="NCBI Taxonomy" id="2686094"/>
    <lineage>
        <taxon>Bacteria</taxon>
        <taxon>Pseudomonadati</taxon>
        <taxon>Pseudomonadota</taxon>
        <taxon>Alphaproteobacteria</taxon>
        <taxon>Caulobacterales</taxon>
        <taxon>Caulobacteraceae</taxon>
        <taxon>Terricaulis</taxon>
    </lineage>
</organism>
<feature type="region of interest" description="Disordered" evidence="1">
    <location>
        <begin position="1"/>
        <end position="32"/>
    </location>
</feature>
<evidence type="ECO:0008006" key="4">
    <source>
        <dbReference type="Google" id="ProtNLM"/>
    </source>
</evidence>
<dbReference type="AlphaFoldDB" id="A0A6I6MMC3"/>
<name>A0A6I6MMC3_9CAUL</name>
<feature type="compositionally biased region" description="Low complexity" evidence="1">
    <location>
        <begin position="1"/>
        <end position="12"/>
    </location>
</feature>
<dbReference type="RefSeq" id="WP_158766658.1">
    <property type="nucleotide sequence ID" value="NZ_CP047045.1"/>
</dbReference>
<gene>
    <name evidence="2" type="ORF">DSM104635_02681</name>
</gene>
<keyword evidence="3" id="KW-1185">Reference proteome</keyword>
<evidence type="ECO:0000256" key="1">
    <source>
        <dbReference type="SAM" id="MobiDB-lite"/>
    </source>
</evidence>
<dbReference type="InterPro" id="IPR035924">
    <property type="entry name" value="FlaG-like_sf"/>
</dbReference>
<reference evidence="3" key="1">
    <citation type="submission" date="2019-12" db="EMBL/GenBank/DDBJ databases">
        <title>Complete genome of Terracaulis silvestris 0127_4.</title>
        <authorList>
            <person name="Vieira S."/>
            <person name="Riedel T."/>
            <person name="Sproer C."/>
            <person name="Pascual J."/>
            <person name="Boedeker C."/>
            <person name="Overmann J."/>
        </authorList>
    </citation>
    <scope>NUCLEOTIDE SEQUENCE [LARGE SCALE GENOMIC DNA]</scope>
    <source>
        <strain evidence="3">0127_4</strain>
    </source>
</reference>
<dbReference type="KEGG" id="tsv:DSM104635_02681"/>
<protein>
    <recommendedName>
        <fullName evidence="4">Flagellar protein FlaG</fullName>
    </recommendedName>
</protein>
<sequence length="100" mass="10844">MASIAPPKAIDPLPAPAPAQPSEPSPAAEAAARRIAQYEAMQHAELQPDKVLVRLDPDAQRFVATLTDSATSEMLRRYPSESQLAYSRAVMAYLRAQLAK</sequence>
<dbReference type="SUPFAM" id="SSF160214">
    <property type="entry name" value="FlaG-like"/>
    <property type="match status" value="1"/>
</dbReference>
<proteinExistence type="predicted"/>